<comment type="caution">
    <text evidence="1">The sequence shown here is derived from an EMBL/GenBank/DDBJ whole genome shotgun (WGS) entry which is preliminary data.</text>
</comment>
<dbReference type="EMBL" id="JBEUWX010000002">
    <property type="protein sequence ID" value="MFA9950091.1"/>
    <property type="molecule type" value="Genomic_DNA"/>
</dbReference>
<organism evidence="1 2">
    <name type="scientific">Dentiradicibacter hellwigii</name>
    <dbReference type="NCBI Taxonomy" id="3149053"/>
    <lineage>
        <taxon>Bacteria</taxon>
        <taxon>Pseudomonadati</taxon>
        <taxon>Pseudomonadota</taxon>
        <taxon>Betaproteobacteria</taxon>
        <taxon>Rhodocyclales</taxon>
        <taxon>Rhodocyclaceae</taxon>
        <taxon>Dentiradicibacter</taxon>
    </lineage>
</organism>
<gene>
    <name evidence="1" type="ORF">ABCS64_07140</name>
</gene>
<keyword evidence="2" id="KW-1185">Reference proteome</keyword>
<reference evidence="2" key="1">
    <citation type="submission" date="2024-06" db="EMBL/GenBank/DDBJ databases">
        <title>Radixoralia hellwigii gen. nov., sp nov., isolated from a root canal in the human oral cavity.</title>
        <authorList>
            <person name="Bartsch S."/>
            <person name="Wittmer A."/>
            <person name="Schulz A.-K."/>
            <person name="Neumann-Schaal M."/>
            <person name="Wolf J."/>
            <person name="Gronow S."/>
            <person name="Tennert C."/>
            <person name="Haecker G."/>
            <person name="Cieplik F."/>
            <person name="Al-Ahmad A."/>
        </authorList>
    </citation>
    <scope>NUCLEOTIDE SEQUENCE [LARGE SCALE GENOMIC DNA]</scope>
    <source>
        <strain evidence="2">Wk13</strain>
    </source>
</reference>
<accession>A0ABV4UEN1</accession>
<dbReference type="Proteomes" id="UP001574673">
    <property type="component" value="Unassembled WGS sequence"/>
</dbReference>
<evidence type="ECO:0000313" key="1">
    <source>
        <dbReference type="EMBL" id="MFA9950091.1"/>
    </source>
</evidence>
<dbReference type="RefSeq" id="WP_418891172.1">
    <property type="nucleotide sequence ID" value="NZ_JBEUWX010000002.1"/>
</dbReference>
<proteinExistence type="predicted"/>
<name>A0ABV4UEN1_9RHOO</name>
<protein>
    <submittedName>
        <fullName evidence="1">Uncharacterized protein</fullName>
    </submittedName>
</protein>
<evidence type="ECO:0000313" key="2">
    <source>
        <dbReference type="Proteomes" id="UP001574673"/>
    </source>
</evidence>
<sequence>MCKAEKEIADQVEREQITPEAAKLALAAKKTAIYASSPVSTVIEQGFGESLIANAAVSYGYFIALPARNCSILLSTN</sequence>